<sequence>MLKKVIRKTHLWLGLSSGLVVFIVAITGCLYAFQFEIKNLLYDYIHVAPQQLEILPPSKIKEIADQQLPGKHLHGVQYLGTDKSAKAIYYSFAEKYYYFVYVNPYSGDVLKVKNEYADFFRIVLDGHFYLWLPPNIGQPLVASFTLIFLIMIISGLFLWWPRKKKGRKKSFKIKWNARWRRKNYDLHSVIGFYVAFVAIIFALTGLIWGFEWFRDGLHTAVGGKKSLEYIAPNSQIDSLKATVTNPVDLLWERTVAQYPQAASIEAHFPNNEQAPILMEVNHEVDTYWKMDYLYYDQYSLKQLEVDHIYGQLKNADSADKLIRMNYDIHTGAILGFVGKLFAFLCSLLIATLPVTGFLIWIGRRNKTKNRKNHSVKVVS</sequence>
<name>A0A937AND1_9BACT</name>
<evidence type="ECO:0000313" key="3">
    <source>
        <dbReference type="Proteomes" id="UP000642920"/>
    </source>
</evidence>
<protein>
    <submittedName>
        <fullName evidence="2">PepSY domain-containing protein</fullName>
    </submittedName>
</protein>
<accession>A0A937AND1</accession>
<keyword evidence="1" id="KW-1133">Transmembrane helix</keyword>
<feature type="transmembrane region" description="Helical" evidence="1">
    <location>
        <begin position="190"/>
        <end position="210"/>
    </location>
</feature>
<dbReference type="PROSITE" id="PS51257">
    <property type="entry name" value="PROKAR_LIPOPROTEIN"/>
    <property type="match status" value="1"/>
</dbReference>
<dbReference type="RefSeq" id="WP_201921295.1">
    <property type="nucleotide sequence ID" value="NZ_JAERQG010000002.1"/>
</dbReference>
<dbReference type="AlphaFoldDB" id="A0A937AND1"/>
<feature type="transmembrane region" description="Helical" evidence="1">
    <location>
        <begin position="140"/>
        <end position="160"/>
    </location>
</feature>
<evidence type="ECO:0000313" key="2">
    <source>
        <dbReference type="EMBL" id="MBL0765867.1"/>
    </source>
</evidence>
<keyword evidence="3" id="KW-1185">Reference proteome</keyword>
<reference evidence="2" key="1">
    <citation type="submission" date="2021-01" db="EMBL/GenBank/DDBJ databases">
        <title>Marivirga sp. nov., isolated from intertidal surface sediments.</title>
        <authorList>
            <person name="Zhang M."/>
        </authorList>
    </citation>
    <scope>NUCLEOTIDE SEQUENCE</scope>
    <source>
        <strain evidence="2">SM1354</strain>
    </source>
</reference>
<dbReference type="Pfam" id="PF03929">
    <property type="entry name" value="PepSY_TM"/>
    <property type="match status" value="1"/>
</dbReference>
<dbReference type="EMBL" id="JAERQG010000002">
    <property type="protein sequence ID" value="MBL0765867.1"/>
    <property type="molecule type" value="Genomic_DNA"/>
</dbReference>
<dbReference type="InterPro" id="IPR005625">
    <property type="entry name" value="PepSY-ass_TM"/>
</dbReference>
<dbReference type="Proteomes" id="UP000642920">
    <property type="component" value="Unassembled WGS sequence"/>
</dbReference>
<evidence type="ECO:0000256" key="1">
    <source>
        <dbReference type="SAM" id="Phobius"/>
    </source>
</evidence>
<gene>
    <name evidence="2" type="ORF">JKP34_11435</name>
</gene>
<proteinExistence type="predicted"/>
<comment type="caution">
    <text evidence="2">The sequence shown here is derived from an EMBL/GenBank/DDBJ whole genome shotgun (WGS) entry which is preliminary data.</text>
</comment>
<keyword evidence="1" id="KW-0812">Transmembrane</keyword>
<feature type="transmembrane region" description="Helical" evidence="1">
    <location>
        <begin position="12"/>
        <end position="33"/>
    </location>
</feature>
<feature type="transmembrane region" description="Helical" evidence="1">
    <location>
        <begin position="340"/>
        <end position="361"/>
    </location>
</feature>
<keyword evidence="1" id="KW-0472">Membrane</keyword>
<dbReference type="PANTHER" id="PTHR34219">
    <property type="entry name" value="IRON-REGULATED INNER MEMBRANE PROTEIN-RELATED"/>
    <property type="match status" value="1"/>
</dbReference>
<organism evidence="2 3">
    <name type="scientific">Marivirga atlantica</name>
    <dbReference type="NCBI Taxonomy" id="1548457"/>
    <lineage>
        <taxon>Bacteria</taxon>
        <taxon>Pseudomonadati</taxon>
        <taxon>Bacteroidota</taxon>
        <taxon>Cytophagia</taxon>
        <taxon>Cytophagales</taxon>
        <taxon>Marivirgaceae</taxon>
        <taxon>Marivirga</taxon>
    </lineage>
</organism>